<dbReference type="Proteomes" id="UP000001887">
    <property type="component" value="Chromosome"/>
</dbReference>
<dbReference type="Pfam" id="PF10029">
    <property type="entry name" value="DUF2271"/>
    <property type="match status" value="1"/>
</dbReference>
<dbReference type="Gene3D" id="2.60.40.4070">
    <property type="match status" value="1"/>
</dbReference>
<sequence precursor="true">MFYLRFVLAIALWIPAITLTADDLPQTFTYQHEHVLGTSLEIQVQATSELEATAAESRILREISRLEKIFSTYDSESEISRWQRTKKQPTLVSPELREMLTQSDRWIKLSGGAFQPGVEAIGRVWSAAAKRDELPSAEALAAATTLANQKHWSIRASDNTITRLTDCPLTLNAIAKGMIVERACEAALAEKSIRGLIVNLGGDLRVCGDSIREVAIADPRNDAENAAPLTRIYVANRAVATSGDYRRGYTIAGRHYSHILDPRTGKPNDEVISATIVARSSHEADALATICNVLPAAEGLALIESLAGVDCLLVTKEGKQYTSQHWSELTSPRLFRFSATPFQVAFAADEPAEEAKKAEPELLELLVKFELSRPAGSQYRRPYVAIWLEDEDEFPVRTAVLWMLTKQPGPRWHRDLLRWYRNDGVRKLADETALIGTISASTRGPGEYKAIFDGLDDAGQPLKPGKYTLFIEVAREHGTYQLIRHPLTLGKDPLELTELKGNVEVKSASVEYRSRETDGEQK</sequence>
<comment type="catalytic activity">
    <reaction evidence="10">
        <text>L-threonyl-[protein] + FAD = FMN-L-threonyl-[protein] + AMP + H(+)</text>
        <dbReference type="Rhea" id="RHEA:36847"/>
        <dbReference type="Rhea" id="RHEA-COMP:11060"/>
        <dbReference type="Rhea" id="RHEA-COMP:11061"/>
        <dbReference type="ChEBI" id="CHEBI:15378"/>
        <dbReference type="ChEBI" id="CHEBI:30013"/>
        <dbReference type="ChEBI" id="CHEBI:57692"/>
        <dbReference type="ChEBI" id="CHEBI:74257"/>
        <dbReference type="ChEBI" id="CHEBI:456215"/>
        <dbReference type="EC" id="2.7.1.180"/>
    </reaction>
</comment>
<evidence type="ECO:0000256" key="11">
    <source>
        <dbReference type="SAM" id="SignalP"/>
    </source>
</evidence>
<keyword evidence="12" id="KW-0449">Lipoprotein</keyword>
<keyword evidence="5" id="KW-0808">Transferase</keyword>
<evidence type="ECO:0000256" key="7">
    <source>
        <dbReference type="ARBA" id="ARBA00022827"/>
    </source>
</evidence>
<dbReference type="GO" id="GO:0046872">
    <property type="term" value="F:metal ion binding"/>
    <property type="evidence" value="ECO:0007669"/>
    <property type="project" value="UniProtKB-KW"/>
</dbReference>
<proteinExistence type="predicted"/>
<dbReference type="EC" id="2.7.1.180" evidence="2"/>
<dbReference type="GO" id="GO:0016740">
    <property type="term" value="F:transferase activity"/>
    <property type="evidence" value="ECO:0007669"/>
    <property type="project" value="UniProtKB-KW"/>
</dbReference>
<evidence type="ECO:0000256" key="5">
    <source>
        <dbReference type="ARBA" id="ARBA00022679"/>
    </source>
</evidence>
<dbReference type="STRING" id="530564.Psta_3473"/>
<comment type="cofactor">
    <cofactor evidence="1">
        <name>Mg(2+)</name>
        <dbReference type="ChEBI" id="CHEBI:18420"/>
    </cofactor>
</comment>
<evidence type="ECO:0000256" key="1">
    <source>
        <dbReference type="ARBA" id="ARBA00001946"/>
    </source>
</evidence>
<feature type="chain" id="PRO_5003036080" description="FAD:protein FMN transferase" evidence="11">
    <location>
        <begin position="22"/>
        <end position="522"/>
    </location>
</feature>
<keyword evidence="4" id="KW-0285">Flavoprotein</keyword>
<protein>
    <recommendedName>
        <fullName evidence="3">FAD:protein FMN transferase</fullName>
        <ecNumber evidence="2">2.7.1.180</ecNumber>
    </recommendedName>
    <alternativeName>
        <fullName evidence="9">Flavin transferase</fullName>
    </alternativeName>
</protein>
<keyword evidence="13" id="KW-1185">Reference proteome</keyword>
<organism evidence="12 13">
    <name type="scientific">Pirellula staleyi (strain ATCC 27377 / DSM 6068 / ICPB 4128)</name>
    <name type="common">Pirella staleyi</name>
    <dbReference type="NCBI Taxonomy" id="530564"/>
    <lineage>
        <taxon>Bacteria</taxon>
        <taxon>Pseudomonadati</taxon>
        <taxon>Planctomycetota</taxon>
        <taxon>Planctomycetia</taxon>
        <taxon>Pirellulales</taxon>
        <taxon>Pirellulaceae</taxon>
        <taxon>Pirellula</taxon>
    </lineage>
</organism>
<reference evidence="12 13" key="1">
    <citation type="journal article" date="2009" name="Stand. Genomic Sci.">
        <title>Complete genome sequence of Pirellula staleyi type strain (ATCC 27377).</title>
        <authorList>
            <person name="Clum A."/>
            <person name="Tindall B.J."/>
            <person name="Sikorski J."/>
            <person name="Ivanova N."/>
            <person name="Mavrommatis K."/>
            <person name="Lucas S."/>
            <person name="Glavina del Rio T."/>
            <person name="Nolan M."/>
            <person name="Chen F."/>
            <person name="Tice H."/>
            <person name="Pitluck S."/>
            <person name="Cheng J.F."/>
            <person name="Chertkov O."/>
            <person name="Brettin T."/>
            <person name="Han C."/>
            <person name="Detter J.C."/>
            <person name="Kuske C."/>
            <person name="Bruce D."/>
            <person name="Goodwin L."/>
            <person name="Ovchinikova G."/>
            <person name="Pati A."/>
            <person name="Mikhailova N."/>
            <person name="Chen A."/>
            <person name="Palaniappan K."/>
            <person name="Land M."/>
            <person name="Hauser L."/>
            <person name="Chang Y.J."/>
            <person name="Jeffries C.D."/>
            <person name="Chain P."/>
            <person name="Rohde M."/>
            <person name="Goker M."/>
            <person name="Bristow J."/>
            <person name="Eisen J.A."/>
            <person name="Markowitz V."/>
            <person name="Hugenholtz P."/>
            <person name="Kyrpides N.C."/>
            <person name="Klenk H.P."/>
            <person name="Lapidus A."/>
        </authorList>
    </citation>
    <scope>NUCLEOTIDE SEQUENCE [LARGE SCALE GENOMIC DNA]</scope>
    <source>
        <strain evidence="13">ATCC 27377 / DSM 6068 / ICPB 4128</strain>
    </source>
</reference>
<evidence type="ECO:0000256" key="8">
    <source>
        <dbReference type="ARBA" id="ARBA00022842"/>
    </source>
</evidence>
<evidence type="ECO:0000313" key="12">
    <source>
        <dbReference type="EMBL" id="ADB18135.1"/>
    </source>
</evidence>
<evidence type="ECO:0000313" key="13">
    <source>
        <dbReference type="Proteomes" id="UP000001887"/>
    </source>
</evidence>
<dbReference type="EMBL" id="CP001848">
    <property type="protein sequence ID" value="ADB18135.1"/>
    <property type="molecule type" value="Genomic_DNA"/>
</dbReference>
<dbReference type="eggNOG" id="COG1477">
    <property type="taxonomic scope" value="Bacteria"/>
</dbReference>
<evidence type="ECO:0000256" key="2">
    <source>
        <dbReference type="ARBA" id="ARBA00011955"/>
    </source>
</evidence>
<dbReference type="PANTHER" id="PTHR30040:SF2">
    <property type="entry name" value="FAD:PROTEIN FMN TRANSFERASE"/>
    <property type="match status" value="1"/>
</dbReference>
<dbReference type="KEGG" id="psl:Psta_3473"/>
<dbReference type="SUPFAM" id="SSF143631">
    <property type="entry name" value="ApbE-like"/>
    <property type="match status" value="1"/>
</dbReference>
<dbReference type="InterPro" id="IPR014469">
    <property type="entry name" value="DUF2271"/>
</dbReference>
<dbReference type="InterPro" id="IPR003374">
    <property type="entry name" value="ApbE-like_sf"/>
</dbReference>
<gene>
    <name evidence="12" type="ordered locus">Psta_3473</name>
</gene>
<dbReference type="InterPro" id="IPR024932">
    <property type="entry name" value="ApbE"/>
</dbReference>
<keyword evidence="11" id="KW-0732">Signal</keyword>
<keyword evidence="6" id="KW-0479">Metal-binding</keyword>
<dbReference type="Gene3D" id="3.10.520.10">
    <property type="entry name" value="ApbE-like domains"/>
    <property type="match status" value="1"/>
</dbReference>
<keyword evidence="7" id="KW-0274">FAD</keyword>
<dbReference type="HOGENOM" id="CLU_038822_0_0_0"/>
<dbReference type="PANTHER" id="PTHR30040">
    <property type="entry name" value="THIAMINE BIOSYNTHESIS LIPOPROTEIN APBE"/>
    <property type="match status" value="1"/>
</dbReference>
<evidence type="ECO:0000256" key="9">
    <source>
        <dbReference type="ARBA" id="ARBA00031306"/>
    </source>
</evidence>
<keyword evidence="8" id="KW-0460">Magnesium</keyword>
<evidence type="ECO:0000256" key="3">
    <source>
        <dbReference type="ARBA" id="ARBA00016337"/>
    </source>
</evidence>
<evidence type="ECO:0000256" key="6">
    <source>
        <dbReference type="ARBA" id="ARBA00022723"/>
    </source>
</evidence>
<accession>D2QYH6</accession>
<dbReference type="AlphaFoldDB" id="D2QYH6"/>
<evidence type="ECO:0000256" key="4">
    <source>
        <dbReference type="ARBA" id="ARBA00022630"/>
    </source>
</evidence>
<feature type="signal peptide" evidence="11">
    <location>
        <begin position="1"/>
        <end position="21"/>
    </location>
</feature>
<dbReference type="eggNOG" id="COG3656">
    <property type="taxonomic scope" value="Bacteria"/>
</dbReference>
<dbReference type="OrthoDB" id="195316at2"/>
<name>D2QYH6_PIRSD</name>
<dbReference type="Pfam" id="PF02424">
    <property type="entry name" value="ApbE"/>
    <property type="match status" value="1"/>
</dbReference>
<evidence type="ECO:0000256" key="10">
    <source>
        <dbReference type="ARBA" id="ARBA00048540"/>
    </source>
</evidence>